<dbReference type="GO" id="GO:0016747">
    <property type="term" value="F:acyltransferase activity, transferring groups other than amino-acyl groups"/>
    <property type="evidence" value="ECO:0007669"/>
    <property type="project" value="InterPro"/>
</dbReference>
<dbReference type="Proteomes" id="UP000255036">
    <property type="component" value="Unassembled WGS sequence"/>
</dbReference>
<dbReference type="Pfam" id="PF14268">
    <property type="entry name" value="YoaP"/>
    <property type="match status" value="1"/>
</dbReference>
<feature type="domain" description="N-acetyltransferase" evidence="1">
    <location>
        <begin position="6"/>
        <end position="151"/>
    </location>
</feature>
<comment type="caution">
    <text evidence="2">The sequence shown here is derived from an EMBL/GenBank/DDBJ whole genome shotgun (WGS) entry which is preliminary data.</text>
</comment>
<dbReference type="InterPro" id="IPR016181">
    <property type="entry name" value="Acyl_CoA_acyltransferase"/>
</dbReference>
<proteinExistence type="predicted"/>
<evidence type="ECO:0000313" key="3">
    <source>
        <dbReference type="Proteomes" id="UP000255036"/>
    </source>
</evidence>
<reference evidence="2 3" key="1">
    <citation type="submission" date="2018-07" db="EMBL/GenBank/DDBJ databases">
        <title>Anaerosacharophilus polymeroproducens gen. nov. sp. nov., an anaerobic bacterium isolated from salt field.</title>
        <authorList>
            <person name="Kim W."/>
            <person name="Yang S.-H."/>
            <person name="Oh J."/>
            <person name="Lee J.-H."/>
            <person name="Kwon K.K."/>
        </authorList>
    </citation>
    <scope>NUCLEOTIDE SEQUENCE [LARGE SCALE GENOMIC DNA]</scope>
    <source>
        <strain evidence="2 3">MCWD5</strain>
    </source>
</reference>
<dbReference type="PROSITE" id="PS51186">
    <property type="entry name" value="GNAT"/>
    <property type="match status" value="1"/>
</dbReference>
<dbReference type="AlphaFoldDB" id="A0A371AR41"/>
<dbReference type="InterPro" id="IPR025685">
    <property type="entry name" value="YoaP-like_dom"/>
</dbReference>
<dbReference type="EMBL" id="QRCT01000050">
    <property type="protein sequence ID" value="RDU22028.1"/>
    <property type="molecule type" value="Genomic_DNA"/>
</dbReference>
<dbReference type="OrthoDB" id="3172674at2"/>
<evidence type="ECO:0000313" key="2">
    <source>
        <dbReference type="EMBL" id="RDU22028.1"/>
    </source>
</evidence>
<dbReference type="SUPFAM" id="SSF52833">
    <property type="entry name" value="Thioredoxin-like"/>
    <property type="match status" value="1"/>
</dbReference>
<protein>
    <submittedName>
        <fullName evidence="2">GNAT family N-acetyltransferase</fullName>
    </submittedName>
</protein>
<dbReference type="InterPro" id="IPR000182">
    <property type="entry name" value="GNAT_dom"/>
</dbReference>
<dbReference type="Gene3D" id="3.40.630.30">
    <property type="match status" value="1"/>
</dbReference>
<sequence>MNIITVSKENIEEEHICCAISNNKDCQVASKKAWMLERFEDGLIFKKGDFRGKCFIEYIPAEKAWAPIEAKGYMYINCFWVSGQLKGKGYSNQLLEECIKDSREKGKSGLVILSSQKKIPFLADPVYLKHKGFRTVDIAEPYYELMYLPFSEESHKPFFKQSVHESKVNSSGFVLYYTNQCPFTAKYVPLIEEAAKEKGIDFQTIHINSMLEAQNAPAPFTSYSLFYKGKFLTNEILSVKKFEKILSTLSPS</sequence>
<gene>
    <name evidence="2" type="ORF">DWV06_15965</name>
</gene>
<dbReference type="RefSeq" id="WP_115483191.1">
    <property type="nucleotide sequence ID" value="NZ_QRCT01000050.1"/>
</dbReference>
<organism evidence="2 3">
    <name type="scientific">Anaerosacchariphilus polymeriproducens</name>
    <dbReference type="NCBI Taxonomy" id="1812858"/>
    <lineage>
        <taxon>Bacteria</taxon>
        <taxon>Bacillati</taxon>
        <taxon>Bacillota</taxon>
        <taxon>Clostridia</taxon>
        <taxon>Lachnospirales</taxon>
        <taxon>Lachnospiraceae</taxon>
        <taxon>Anaerosacchariphilus</taxon>
    </lineage>
</organism>
<dbReference type="SUPFAM" id="SSF55729">
    <property type="entry name" value="Acyl-CoA N-acyltransferases (Nat)"/>
    <property type="match status" value="1"/>
</dbReference>
<keyword evidence="2" id="KW-0808">Transferase</keyword>
<name>A0A371AR41_9FIRM</name>
<keyword evidence="3" id="KW-1185">Reference proteome</keyword>
<evidence type="ECO:0000259" key="1">
    <source>
        <dbReference type="PROSITE" id="PS51186"/>
    </source>
</evidence>
<accession>A0A371AR41</accession>
<dbReference type="Pfam" id="PF00583">
    <property type="entry name" value="Acetyltransf_1"/>
    <property type="match status" value="1"/>
</dbReference>
<dbReference type="InterPro" id="IPR036249">
    <property type="entry name" value="Thioredoxin-like_sf"/>
</dbReference>